<reference evidence="1 2" key="1">
    <citation type="submission" date="2018-07" db="EMBL/GenBank/DDBJ databases">
        <title>Genome sequences of Haloplanus aerogenes JCM 16430T.</title>
        <authorList>
            <person name="Kim Y.B."/>
            <person name="Roh S.W."/>
        </authorList>
    </citation>
    <scope>NUCLEOTIDE SEQUENCE [LARGE SCALE GENOMIC DNA]</scope>
    <source>
        <strain evidence="1 2">JCM 16430</strain>
    </source>
</reference>
<protein>
    <submittedName>
        <fullName evidence="1">Uncharacterized protein</fullName>
    </submittedName>
</protein>
<dbReference type="GeneID" id="38472894"/>
<dbReference type="EMBL" id="CP034145">
    <property type="protein sequence ID" value="AZH26852.1"/>
    <property type="molecule type" value="Genomic_DNA"/>
</dbReference>
<gene>
    <name evidence="1" type="ORF">DU502_16370</name>
</gene>
<sequence>MMARKVVRIEDRMDRWRFTCPRGHRSWEPTNHHFWCQQCARLDGVDGVFHELRDRKSGECFEREQVRLLVARGPYDRDLDGRSQA</sequence>
<proteinExistence type="predicted"/>
<dbReference type="AlphaFoldDB" id="A0A3G8QZA4"/>
<dbReference type="OrthoDB" id="266394at2157"/>
<dbReference type="RefSeq" id="WP_121921957.1">
    <property type="nucleotide sequence ID" value="NZ_CP034145.1"/>
</dbReference>
<name>A0A3G8QZA4_9EURY</name>
<evidence type="ECO:0000313" key="2">
    <source>
        <dbReference type="Proteomes" id="UP000282007"/>
    </source>
</evidence>
<accession>A0A3G8QZA4</accession>
<keyword evidence="2" id="KW-1185">Reference proteome</keyword>
<organism evidence="1 2">
    <name type="scientific">Haloplanus aerogenes</name>
    <dbReference type="NCBI Taxonomy" id="660522"/>
    <lineage>
        <taxon>Archaea</taxon>
        <taxon>Methanobacteriati</taxon>
        <taxon>Methanobacteriota</taxon>
        <taxon>Stenosarchaea group</taxon>
        <taxon>Halobacteria</taxon>
        <taxon>Halobacteriales</taxon>
        <taxon>Haloferacaceae</taxon>
        <taxon>Haloplanus</taxon>
    </lineage>
</organism>
<dbReference type="Proteomes" id="UP000282007">
    <property type="component" value="Chromosome"/>
</dbReference>
<evidence type="ECO:0000313" key="1">
    <source>
        <dbReference type="EMBL" id="AZH26852.1"/>
    </source>
</evidence>
<dbReference type="KEGG" id="haer:DU502_16370"/>